<evidence type="ECO:0000256" key="1">
    <source>
        <dbReference type="SAM" id="MobiDB-lite"/>
    </source>
</evidence>
<dbReference type="GO" id="GO:0006355">
    <property type="term" value="P:regulation of DNA-templated transcription"/>
    <property type="evidence" value="ECO:0007669"/>
    <property type="project" value="InterPro"/>
</dbReference>
<evidence type="ECO:0008006" key="4">
    <source>
        <dbReference type="Google" id="ProtNLM"/>
    </source>
</evidence>
<dbReference type="InterPro" id="IPR013088">
    <property type="entry name" value="Znf_NHR/GATA"/>
</dbReference>
<dbReference type="Gene3D" id="3.30.50.10">
    <property type="entry name" value="Erythroid Transcription Factor GATA-1, subunit A"/>
    <property type="match status" value="1"/>
</dbReference>
<feature type="compositionally biased region" description="Pro residues" evidence="1">
    <location>
        <begin position="92"/>
        <end position="102"/>
    </location>
</feature>
<accession>A0A8H6TMW2</accession>
<dbReference type="GO" id="GO:0008270">
    <property type="term" value="F:zinc ion binding"/>
    <property type="evidence" value="ECO:0007669"/>
    <property type="project" value="InterPro"/>
</dbReference>
<dbReference type="EMBL" id="JACAZE010000002">
    <property type="protein sequence ID" value="KAF7320505.1"/>
    <property type="molecule type" value="Genomic_DNA"/>
</dbReference>
<feature type="compositionally biased region" description="Low complexity" evidence="1">
    <location>
        <begin position="40"/>
        <end position="50"/>
    </location>
</feature>
<evidence type="ECO:0000313" key="2">
    <source>
        <dbReference type="EMBL" id="KAF7320505.1"/>
    </source>
</evidence>
<gene>
    <name evidence="2" type="ORF">HMN09_00134100</name>
</gene>
<sequence length="214" mass="23312">MSRRSKTPAPSSGQYTAGAAPYGQSGAAYPGYDGYPAQNSASSPMSWSNSTGQYPTTRPATSVGFRPEPGFDGNFHGSPRSFTPAPGVWSYPQPPPPMPPPYGQQAVYGSGQYYPQAPPPPAAPIRPVQAPNRHRDGNFVNWTPADMSSSDNQPQRDNTCPTCLNPLPTSWRFGKVSQRMVCQPCSLHERRTGKQRTPEMEAQRVLREMAGARR</sequence>
<dbReference type="OrthoDB" id="3120444at2759"/>
<protein>
    <recommendedName>
        <fullName evidence="4">GATA-type domain-containing protein</fullName>
    </recommendedName>
</protein>
<organism evidence="2 3">
    <name type="scientific">Mycena chlorophos</name>
    <name type="common">Agaric fungus</name>
    <name type="synonym">Agaricus chlorophos</name>
    <dbReference type="NCBI Taxonomy" id="658473"/>
    <lineage>
        <taxon>Eukaryota</taxon>
        <taxon>Fungi</taxon>
        <taxon>Dikarya</taxon>
        <taxon>Basidiomycota</taxon>
        <taxon>Agaricomycotina</taxon>
        <taxon>Agaricomycetes</taxon>
        <taxon>Agaricomycetidae</taxon>
        <taxon>Agaricales</taxon>
        <taxon>Marasmiineae</taxon>
        <taxon>Mycenaceae</taxon>
        <taxon>Mycena</taxon>
    </lineage>
</organism>
<proteinExistence type="predicted"/>
<keyword evidence="3" id="KW-1185">Reference proteome</keyword>
<comment type="caution">
    <text evidence="2">The sequence shown here is derived from an EMBL/GenBank/DDBJ whole genome shotgun (WGS) entry which is preliminary data.</text>
</comment>
<evidence type="ECO:0000313" key="3">
    <source>
        <dbReference type="Proteomes" id="UP000613580"/>
    </source>
</evidence>
<feature type="region of interest" description="Disordered" evidence="1">
    <location>
        <begin position="1"/>
        <end position="159"/>
    </location>
</feature>
<feature type="compositionally biased region" description="Polar residues" evidence="1">
    <location>
        <begin position="51"/>
        <end position="60"/>
    </location>
</feature>
<feature type="compositionally biased region" description="Polar residues" evidence="1">
    <location>
        <begin position="146"/>
        <end position="159"/>
    </location>
</feature>
<reference evidence="2" key="1">
    <citation type="submission" date="2020-05" db="EMBL/GenBank/DDBJ databases">
        <title>Mycena genomes resolve the evolution of fungal bioluminescence.</title>
        <authorList>
            <person name="Tsai I.J."/>
        </authorList>
    </citation>
    <scope>NUCLEOTIDE SEQUENCE</scope>
    <source>
        <strain evidence="2">110903Hualien_Pintung</strain>
    </source>
</reference>
<dbReference type="AlphaFoldDB" id="A0A8H6TMW2"/>
<name>A0A8H6TMW2_MYCCL</name>
<dbReference type="Proteomes" id="UP000613580">
    <property type="component" value="Unassembled WGS sequence"/>
</dbReference>